<dbReference type="GO" id="GO:0005886">
    <property type="term" value="C:plasma membrane"/>
    <property type="evidence" value="ECO:0007669"/>
    <property type="project" value="UniProtKB-SubCell"/>
</dbReference>
<dbReference type="GO" id="GO:0140359">
    <property type="term" value="F:ABC-type transporter activity"/>
    <property type="evidence" value="ECO:0007669"/>
    <property type="project" value="InterPro"/>
</dbReference>
<evidence type="ECO:0000313" key="3">
    <source>
        <dbReference type="Proteomes" id="UP000274601"/>
    </source>
</evidence>
<proteinExistence type="predicted"/>
<protein>
    <submittedName>
        <fullName evidence="2">ABC-2 family transporter</fullName>
    </submittedName>
</protein>
<gene>
    <name evidence="2" type="ORF">BZB76_5089</name>
</gene>
<feature type="transmembrane region" description="Helical" evidence="1">
    <location>
        <begin position="157"/>
        <end position="181"/>
    </location>
</feature>
<reference evidence="2 3" key="1">
    <citation type="submission" date="2018-10" db="EMBL/GenBank/DDBJ databases">
        <title>Genomic Encyclopedia of Archaeal and Bacterial Type Strains, Phase II (KMG-II): from individual species to whole genera.</title>
        <authorList>
            <person name="Goeker M."/>
        </authorList>
    </citation>
    <scope>NUCLEOTIDE SEQUENCE [LARGE SCALE GENOMIC DNA]</scope>
    <source>
        <strain evidence="2 3">DSM 43383</strain>
    </source>
</reference>
<keyword evidence="1" id="KW-1133">Transmembrane helix</keyword>
<dbReference type="Pfam" id="PF12679">
    <property type="entry name" value="ABC2_membrane_2"/>
    <property type="match status" value="1"/>
</dbReference>
<feature type="transmembrane region" description="Helical" evidence="1">
    <location>
        <begin position="327"/>
        <end position="345"/>
    </location>
</feature>
<organism evidence="2 3">
    <name type="scientific">Actinomadura pelletieri DSM 43383</name>
    <dbReference type="NCBI Taxonomy" id="1120940"/>
    <lineage>
        <taxon>Bacteria</taxon>
        <taxon>Bacillati</taxon>
        <taxon>Actinomycetota</taxon>
        <taxon>Actinomycetes</taxon>
        <taxon>Streptosporangiales</taxon>
        <taxon>Thermomonosporaceae</taxon>
        <taxon>Actinomadura</taxon>
    </lineage>
</organism>
<sequence length="350" mass="38002">MIWLTLRQFRVQAAVVFGGLAVLCAALAITGPGMADEFNTGFASCTAQGDCSQFTRRFFDDHEMAFGAVILIVAFLPGLIGIFWGAPLITREIEQGTHRLVWNQSITRTRWLAVKLAVVGVAAMVATGIAVFAADWWSDPFDKAASDDISRITPLVFLSRGIVPIGYAAFAFALGVTVGVIVRRTLPAMAITLAVFVGLQVAVPMWIRPNIIPSESKTVAITSENHGEMMIMRDEGQRAFLRVEVEPEPGAWTFTNETVDSSGDKVGHIPIVLAAGAPCTPPPPGPNGEPPEGPPQACFDDLAKKGYKQKVAYHPADRFWPLQWAETGLFVVLALGLTGLCFYWTRRRLS</sequence>
<dbReference type="Proteomes" id="UP000274601">
    <property type="component" value="Unassembled WGS sequence"/>
</dbReference>
<keyword evidence="3" id="KW-1185">Reference proteome</keyword>
<evidence type="ECO:0000256" key="1">
    <source>
        <dbReference type="SAM" id="Phobius"/>
    </source>
</evidence>
<comment type="caution">
    <text evidence="2">The sequence shown here is derived from an EMBL/GenBank/DDBJ whole genome shotgun (WGS) entry which is preliminary data.</text>
</comment>
<name>A0A495QJE9_9ACTN</name>
<keyword evidence="1" id="KW-0472">Membrane</keyword>
<dbReference type="OrthoDB" id="3579673at2"/>
<feature type="transmembrane region" description="Helical" evidence="1">
    <location>
        <begin position="188"/>
        <end position="207"/>
    </location>
</feature>
<evidence type="ECO:0000313" key="2">
    <source>
        <dbReference type="EMBL" id="RKS72268.1"/>
    </source>
</evidence>
<dbReference type="AlphaFoldDB" id="A0A495QJE9"/>
<keyword evidence="1" id="KW-0812">Transmembrane</keyword>
<feature type="transmembrane region" description="Helical" evidence="1">
    <location>
        <begin position="64"/>
        <end position="90"/>
    </location>
</feature>
<dbReference type="RefSeq" id="WP_121436801.1">
    <property type="nucleotide sequence ID" value="NZ_RBWU01000005.1"/>
</dbReference>
<feature type="transmembrane region" description="Helical" evidence="1">
    <location>
        <begin position="111"/>
        <end position="137"/>
    </location>
</feature>
<dbReference type="EMBL" id="RBWU01000005">
    <property type="protein sequence ID" value="RKS72268.1"/>
    <property type="molecule type" value="Genomic_DNA"/>
</dbReference>
<accession>A0A495QJE9</accession>